<keyword evidence="14" id="KW-1185">Reference proteome</keyword>
<feature type="binding site" evidence="10">
    <location>
        <begin position="238"/>
        <end position="239"/>
    </location>
    <ligand>
        <name>substrate</name>
    </ligand>
</feature>
<protein>
    <recommendedName>
        <fullName evidence="9 10">2,3-bisphosphoglycerate-independent phosphoglycerate mutase</fullName>
        <shortName evidence="10">BPG-independent PGAM</shortName>
        <shortName evidence="10">Phosphoglyceromutase</shortName>
        <shortName evidence="10">iPGM</shortName>
        <ecNumber evidence="4 10">5.4.2.12</ecNumber>
    </recommendedName>
</protein>
<evidence type="ECO:0000256" key="1">
    <source>
        <dbReference type="ARBA" id="ARBA00000370"/>
    </source>
</evidence>
<dbReference type="EMBL" id="SROY01000005">
    <property type="protein sequence ID" value="TLX21166.1"/>
    <property type="molecule type" value="Genomic_DNA"/>
</dbReference>
<dbReference type="STRING" id="1123377.GCA_000423885_00393"/>
<evidence type="ECO:0000256" key="4">
    <source>
        <dbReference type="ARBA" id="ARBA00012026"/>
    </source>
</evidence>
<keyword evidence="8 10" id="KW-0413">Isomerase</keyword>
<feature type="binding site" evidence="10">
    <location>
        <position position="486"/>
    </location>
    <ligand>
        <name>Mn(2+)</name>
        <dbReference type="ChEBI" id="CHEBI:29035"/>
        <label>1</label>
    </ligand>
</feature>
<comment type="similarity">
    <text evidence="3 10">Belongs to the BPG-independent phosphoglycerate mutase family.</text>
</comment>
<gene>
    <name evidence="10" type="primary">gpmI</name>
    <name evidence="13" type="ORF">E5S66_11680</name>
</gene>
<evidence type="ECO:0000256" key="5">
    <source>
        <dbReference type="ARBA" id="ARBA00022723"/>
    </source>
</evidence>
<dbReference type="GO" id="GO:0004619">
    <property type="term" value="F:phosphoglycerate mutase activity"/>
    <property type="evidence" value="ECO:0007669"/>
    <property type="project" value="UniProtKB-UniRule"/>
</dbReference>
<comment type="caution">
    <text evidence="13">The sequence shown here is derived from an EMBL/GenBank/DDBJ whole genome shotgun (WGS) entry which is preliminary data.</text>
</comment>
<organism evidence="13 14">
    <name type="scientific">Thermomonas fusca</name>
    <dbReference type="NCBI Taxonomy" id="215690"/>
    <lineage>
        <taxon>Bacteria</taxon>
        <taxon>Pseudomonadati</taxon>
        <taxon>Pseudomonadota</taxon>
        <taxon>Gammaproteobacteria</taxon>
        <taxon>Lysobacterales</taxon>
        <taxon>Lysobacteraceae</taxon>
        <taxon>Thermomonas</taxon>
    </lineage>
</organism>
<dbReference type="CDD" id="cd16010">
    <property type="entry name" value="iPGM"/>
    <property type="match status" value="1"/>
</dbReference>
<evidence type="ECO:0000313" key="14">
    <source>
        <dbReference type="Proteomes" id="UP000308508"/>
    </source>
</evidence>
<keyword evidence="6 10" id="KW-0324">Glycolysis</keyword>
<dbReference type="HAMAP" id="MF_01038">
    <property type="entry name" value="GpmI"/>
    <property type="match status" value="1"/>
</dbReference>
<dbReference type="SUPFAM" id="SSF64158">
    <property type="entry name" value="2,3-Bisphosphoglycerate-independent phosphoglycerate mutase, substrate-binding domain"/>
    <property type="match status" value="1"/>
</dbReference>
<evidence type="ECO:0000256" key="8">
    <source>
        <dbReference type="ARBA" id="ARBA00023235"/>
    </source>
</evidence>
<dbReference type="SUPFAM" id="SSF53649">
    <property type="entry name" value="Alkaline phosphatase-like"/>
    <property type="match status" value="1"/>
</dbReference>
<comment type="cofactor">
    <cofactor evidence="10">
        <name>Mn(2+)</name>
        <dbReference type="ChEBI" id="CHEBI:29035"/>
    </cofactor>
    <text evidence="10">Binds 2 manganese ions per subunit.</text>
</comment>
<evidence type="ECO:0000259" key="12">
    <source>
        <dbReference type="Pfam" id="PF06415"/>
    </source>
</evidence>
<dbReference type="PANTHER" id="PTHR31637:SF0">
    <property type="entry name" value="2,3-BISPHOSPHOGLYCERATE-INDEPENDENT PHOSPHOGLYCERATE MUTASE"/>
    <property type="match status" value="1"/>
</dbReference>
<proteinExistence type="inferred from homology"/>
<feature type="binding site" evidence="10">
    <location>
        <position position="208"/>
    </location>
    <ligand>
        <name>substrate</name>
    </ligand>
</feature>
<dbReference type="Pfam" id="PF06415">
    <property type="entry name" value="iPGM_N"/>
    <property type="match status" value="1"/>
</dbReference>
<dbReference type="GO" id="GO:0006007">
    <property type="term" value="P:glucose catabolic process"/>
    <property type="evidence" value="ECO:0007669"/>
    <property type="project" value="InterPro"/>
</dbReference>
<comment type="pathway">
    <text evidence="2 10">Carbohydrate degradation; glycolysis; pyruvate from D-glyceraldehyde 3-phosphate: step 3/5.</text>
</comment>
<feature type="binding site" evidence="10">
    <location>
        <position position="542"/>
    </location>
    <ligand>
        <name>Mn(2+)</name>
        <dbReference type="ChEBI" id="CHEBI:29035"/>
        <label>1</label>
    </ligand>
</feature>
<feature type="domain" description="BPG-independent PGAM N-terminal" evidence="12">
    <location>
        <begin position="167"/>
        <end position="378"/>
    </location>
</feature>
<feature type="active site" description="Phosphoserine intermediate" evidence="10">
    <location>
        <position position="147"/>
    </location>
</feature>
<dbReference type="InterPro" id="IPR017850">
    <property type="entry name" value="Alkaline_phosphatase_core_sf"/>
</dbReference>
<dbReference type="FunFam" id="3.40.1450.10:FF:000001">
    <property type="entry name" value="2,3-bisphosphoglycerate-independent phosphoglycerate mutase"/>
    <property type="match status" value="1"/>
</dbReference>
<evidence type="ECO:0000256" key="2">
    <source>
        <dbReference type="ARBA" id="ARBA00004798"/>
    </source>
</evidence>
<feature type="binding site" evidence="10">
    <location>
        <position position="270"/>
    </location>
    <ligand>
        <name>substrate</name>
    </ligand>
</feature>
<reference evidence="13 14" key="1">
    <citation type="submission" date="2019-04" db="EMBL/GenBank/DDBJ databases">
        <authorList>
            <person name="Grouzdev D.S."/>
            <person name="Nazina T.N."/>
        </authorList>
    </citation>
    <scope>NUCLEOTIDE SEQUENCE [LARGE SCALE GENOMIC DNA]</scope>
    <source>
        <strain evidence="13 14">SHC 3-19</strain>
    </source>
</reference>
<comment type="catalytic activity">
    <reaction evidence="1 10">
        <text>(2R)-2-phosphoglycerate = (2R)-3-phosphoglycerate</text>
        <dbReference type="Rhea" id="RHEA:15901"/>
        <dbReference type="ChEBI" id="CHEBI:58272"/>
        <dbReference type="ChEBI" id="CHEBI:58289"/>
        <dbReference type="EC" id="5.4.2.12"/>
    </reaction>
</comment>
<comment type="subunit">
    <text evidence="10">Monomer.</text>
</comment>
<dbReference type="GO" id="GO:0006096">
    <property type="term" value="P:glycolytic process"/>
    <property type="evidence" value="ECO:0007669"/>
    <property type="project" value="UniProtKB-UniRule"/>
</dbReference>
<feature type="binding site" evidence="10">
    <location>
        <position position="97"/>
    </location>
    <ligand>
        <name>Mn(2+)</name>
        <dbReference type="ChEBI" id="CHEBI:29035"/>
        <label>2</label>
    </ligand>
</feature>
<dbReference type="InterPro" id="IPR005995">
    <property type="entry name" value="Pgm_bpd_ind"/>
</dbReference>
<evidence type="ECO:0000313" key="13">
    <source>
        <dbReference type="EMBL" id="TLX21166.1"/>
    </source>
</evidence>
<dbReference type="PANTHER" id="PTHR31637">
    <property type="entry name" value="2,3-BISPHOSPHOGLYCERATE-INDEPENDENT PHOSPHOGLYCERATE MUTASE"/>
    <property type="match status" value="1"/>
</dbReference>
<feature type="binding site" evidence="10">
    <location>
        <position position="415"/>
    </location>
    <ligand>
        <name>substrate</name>
    </ligand>
</feature>
<evidence type="ECO:0000256" key="6">
    <source>
        <dbReference type="ARBA" id="ARBA00023152"/>
    </source>
</evidence>
<dbReference type="InterPro" id="IPR006124">
    <property type="entry name" value="Metalloenzyme"/>
</dbReference>
<dbReference type="Proteomes" id="UP000308508">
    <property type="component" value="Unassembled WGS sequence"/>
</dbReference>
<accession>A0A5R9PD63</accession>
<comment type="function">
    <text evidence="10">Catalyzes the interconversion of 2-phosphoglycerate and 3-phosphoglycerate.</text>
</comment>
<keyword evidence="5 10" id="KW-0479">Metal-binding</keyword>
<dbReference type="InterPro" id="IPR011258">
    <property type="entry name" value="BPG-indep_PGM_N"/>
</dbReference>
<sequence length="593" mass="63454">MPPLTLSISRRFSLACGEANAAALVASSRVQSRKRFIRASAACWGYLWDAPCGRRVYTPLQFLFPTIAQSAGTIVSTSIPSHPPAGSPKPVVLLILDGWGHREETADNALALAELPHWRQLLATCPHTLIHTEGRFVGLPDGQMGNSEVGHMNLGAGRIVYQDLTRVDAAIEDGSFFANAELNAACDAVKANGGTLHVMGLLSPGGVHSHEQHLFAMLELAQRAGVPRVAVHAFLDGRDTPPQSAEPSLRTLQALCARLGNAHIATVGGRYYAMDRDKRWERVRRAWDAIVEAESGQHAIDALTALQAAYARGENDEFVAPTVLDGAQPMRDGDAVVFMNFRADRARQLTAAFVDPAFDGFAARRPVLARFVCLSEYDARLPAALAFAPDDLRHTFGEVLASAGKTQLRIAETEKYAHVTFFFSGGREDVFEGEQRILIPSPQVATYDLQPEMSCPELTAKLVDAIRGGGFDAIVCNIANPDMVGHSGMLEAAILATQAVDVAVGQIVAAVRAAGGAMLITADHGNVEMMRDPVTGQPHTAHTVGPVPLVYVGERRATLREGGALRDVAPTLLDLLGLAQPAEMSGQSLLLPA</sequence>
<dbReference type="Gene3D" id="3.40.1450.10">
    <property type="entry name" value="BPG-independent phosphoglycerate mutase, domain B"/>
    <property type="match status" value="1"/>
</dbReference>
<evidence type="ECO:0000256" key="9">
    <source>
        <dbReference type="ARBA" id="ARBA00071648"/>
    </source>
</evidence>
<keyword evidence="7 10" id="KW-0464">Manganese</keyword>
<dbReference type="InterPro" id="IPR036646">
    <property type="entry name" value="PGAM_B_sf"/>
</dbReference>
<dbReference type="EC" id="5.4.2.12" evidence="4 10"/>
<name>A0A5R9PD63_9GAMM</name>
<evidence type="ECO:0000256" key="3">
    <source>
        <dbReference type="ARBA" id="ARBA00008819"/>
    </source>
</evidence>
<evidence type="ECO:0000256" key="10">
    <source>
        <dbReference type="HAMAP-Rule" id="MF_01038"/>
    </source>
</evidence>
<dbReference type="NCBIfam" id="TIGR01307">
    <property type="entry name" value="pgm_bpd_ind"/>
    <property type="match status" value="1"/>
</dbReference>
<feature type="binding site" evidence="10">
    <location>
        <position position="524"/>
    </location>
    <ligand>
        <name>Mn(2+)</name>
        <dbReference type="ChEBI" id="CHEBI:29035"/>
        <label>2</label>
    </ligand>
</feature>
<feature type="binding site" evidence="10">
    <location>
        <position position="523"/>
    </location>
    <ligand>
        <name>Mn(2+)</name>
        <dbReference type="ChEBI" id="CHEBI:29035"/>
        <label>2</label>
    </ligand>
</feature>
<evidence type="ECO:0000259" key="11">
    <source>
        <dbReference type="Pfam" id="PF01676"/>
    </source>
</evidence>
<feature type="domain" description="Metalloenzyme" evidence="11">
    <location>
        <begin position="89"/>
        <end position="579"/>
    </location>
</feature>
<feature type="binding site" evidence="10">
    <location>
        <position position="276"/>
    </location>
    <ligand>
        <name>substrate</name>
    </ligand>
</feature>
<dbReference type="UniPathway" id="UPA00109">
    <property type="reaction ID" value="UER00186"/>
</dbReference>
<evidence type="ECO:0000256" key="7">
    <source>
        <dbReference type="ARBA" id="ARBA00023211"/>
    </source>
</evidence>
<feature type="binding site" evidence="10">
    <location>
        <position position="482"/>
    </location>
    <ligand>
        <name>Mn(2+)</name>
        <dbReference type="ChEBI" id="CHEBI:29035"/>
        <label>1</label>
    </ligand>
</feature>
<feature type="binding site" evidence="10">
    <location>
        <position position="147"/>
    </location>
    <ligand>
        <name>Mn(2+)</name>
        <dbReference type="ChEBI" id="CHEBI:29035"/>
        <label>2</label>
    </ligand>
</feature>
<dbReference type="GO" id="GO:0030145">
    <property type="term" value="F:manganese ion binding"/>
    <property type="evidence" value="ECO:0007669"/>
    <property type="project" value="UniProtKB-UniRule"/>
</dbReference>
<feature type="binding site" evidence="10">
    <location>
        <begin position="342"/>
        <end position="345"/>
    </location>
    <ligand>
        <name>substrate</name>
    </ligand>
</feature>
<dbReference type="GO" id="GO:0005829">
    <property type="term" value="C:cytosol"/>
    <property type="evidence" value="ECO:0007669"/>
    <property type="project" value="TreeGrafter"/>
</dbReference>
<dbReference type="AlphaFoldDB" id="A0A5R9PD63"/>
<dbReference type="Pfam" id="PF01676">
    <property type="entry name" value="Metalloenzyme"/>
    <property type="match status" value="1"/>
</dbReference>
<dbReference type="Gene3D" id="3.40.720.10">
    <property type="entry name" value="Alkaline Phosphatase, subunit A"/>
    <property type="match status" value="1"/>
</dbReference>